<reference evidence="3 4" key="1">
    <citation type="submission" date="2024-02" db="EMBL/GenBank/DDBJ databases">
        <authorList>
            <person name="Saticioglu I.B."/>
        </authorList>
    </citation>
    <scope>NUCLEOTIDE SEQUENCE [LARGE SCALE GENOMIC DNA]</scope>
    <source>
        <strain evidence="3 4">Mu-86</strain>
    </source>
</reference>
<dbReference type="InterPro" id="IPR023214">
    <property type="entry name" value="HAD_sf"/>
</dbReference>
<keyword evidence="2" id="KW-0378">Hydrolase</keyword>
<evidence type="ECO:0000313" key="3">
    <source>
        <dbReference type="EMBL" id="MEJ1154719.1"/>
    </source>
</evidence>
<evidence type="ECO:0000313" key="4">
    <source>
        <dbReference type="Proteomes" id="UP001368654"/>
    </source>
</evidence>
<accession>A0ABU8LS74</accession>
<comment type="caution">
    <text evidence="3">The sequence shown here is derived from an EMBL/GenBank/DDBJ whole genome shotgun (WGS) entry which is preliminary data.</text>
</comment>
<dbReference type="Gene3D" id="3.40.50.1000">
    <property type="entry name" value="HAD superfamily/HAD-like"/>
    <property type="match status" value="1"/>
</dbReference>
<dbReference type="SFLD" id="SFLDS00003">
    <property type="entry name" value="Haloacid_Dehalogenase"/>
    <property type="match status" value="1"/>
</dbReference>
<dbReference type="Proteomes" id="UP001368654">
    <property type="component" value="Unassembled WGS sequence"/>
</dbReference>
<dbReference type="Pfam" id="PF00702">
    <property type="entry name" value="Hydrolase"/>
    <property type="match status" value="1"/>
</dbReference>
<dbReference type="SUPFAM" id="SSF56784">
    <property type="entry name" value="HAD-like"/>
    <property type="match status" value="1"/>
</dbReference>
<proteinExistence type="inferred from homology"/>
<sequence length="223" mass="23581">MTKVIAFDVNETLLDLRALDPAFEQLLGSAALRGQWFSQMLQLSFVGGLTSQYVDFRTAQRGALAMVAERAGVAISEADVIEMVDRMTSLPPHPEVPAALDQLRKTGLKLVALTNSTGEVADLQLANSGIREFFDDAMSADAVRALKPAPEPYLAVAERFGVDISEVRLVAAHSWDITGALEVGAKAAFIARGGVVPSPIGPQPDIIGADLAEVVGAIIATDL</sequence>
<gene>
    <name evidence="3" type="ORF">WDU96_03780</name>
</gene>
<dbReference type="NCBIfam" id="TIGR01493">
    <property type="entry name" value="HAD-SF-IA-v2"/>
    <property type="match status" value="1"/>
</dbReference>
<evidence type="ECO:0000256" key="1">
    <source>
        <dbReference type="ARBA" id="ARBA00008106"/>
    </source>
</evidence>
<dbReference type="Gene3D" id="1.10.150.240">
    <property type="entry name" value="Putative phosphatase, domain 2"/>
    <property type="match status" value="1"/>
</dbReference>
<dbReference type="InterPro" id="IPR006439">
    <property type="entry name" value="HAD-SF_hydro_IA"/>
</dbReference>
<keyword evidence="4" id="KW-1185">Reference proteome</keyword>
<dbReference type="InterPro" id="IPR006328">
    <property type="entry name" value="2-HAD"/>
</dbReference>
<dbReference type="PANTHER" id="PTHR43316">
    <property type="entry name" value="HYDROLASE, HALOACID DELAHOGENASE-RELATED"/>
    <property type="match status" value="1"/>
</dbReference>
<dbReference type="SFLD" id="SFLDG01129">
    <property type="entry name" value="C1.5:_HAD__Beta-PGM__Phosphata"/>
    <property type="match status" value="1"/>
</dbReference>
<dbReference type="CDD" id="cd02588">
    <property type="entry name" value="HAD_L2-DEX"/>
    <property type="match status" value="1"/>
</dbReference>
<dbReference type="InterPro" id="IPR023198">
    <property type="entry name" value="PGP-like_dom2"/>
</dbReference>
<protein>
    <submittedName>
        <fullName evidence="3">Haloacid dehalogenase type II</fullName>
    </submittedName>
</protein>
<dbReference type="PANTHER" id="PTHR43316:SF3">
    <property type="entry name" value="HALOACID DEHALOGENASE, TYPE II (AFU_ORTHOLOGUE AFUA_2G07750)-RELATED"/>
    <property type="match status" value="1"/>
</dbReference>
<comment type="similarity">
    <text evidence="1">Belongs to the HAD-like hydrolase superfamily. S-2-haloalkanoic acid dehalogenase family.</text>
</comment>
<organism evidence="3 4">
    <name type="scientific">Microbacterium marmarense</name>
    <dbReference type="NCBI Taxonomy" id="3122051"/>
    <lineage>
        <taxon>Bacteria</taxon>
        <taxon>Bacillati</taxon>
        <taxon>Actinomycetota</taxon>
        <taxon>Actinomycetes</taxon>
        <taxon>Micrococcales</taxon>
        <taxon>Microbacteriaceae</taxon>
        <taxon>Microbacterium</taxon>
    </lineage>
</organism>
<dbReference type="InterPro" id="IPR036412">
    <property type="entry name" value="HAD-like_sf"/>
</dbReference>
<dbReference type="RefSeq" id="WP_337337150.1">
    <property type="nucleotide sequence ID" value="NZ_JBBDGL010000001.1"/>
</dbReference>
<dbReference type="InterPro" id="IPR051540">
    <property type="entry name" value="S-2-haloacid_dehalogenase"/>
</dbReference>
<name>A0ABU8LS74_9MICO</name>
<dbReference type="EMBL" id="JBBDGL010000001">
    <property type="protein sequence ID" value="MEJ1154719.1"/>
    <property type="molecule type" value="Genomic_DNA"/>
</dbReference>
<dbReference type="NCBIfam" id="TIGR01428">
    <property type="entry name" value="HAD_type_II"/>
    <property type="match status" value="1"/>
</dbReference>
<evidence type="ECO:0000256" key="2">
    <source>
        <dbReference type="ARBA" id="ARBA00022801"/>
    </source>
</evidence>